<feature type="region of interest" description="Disordered" evidence="1">
    <location>
        <begin position="61"/>
        <end position="88"/>
    </location>
</feature>
<gene>
    <name evidence="2" type="ORF">P5673_026472</name>
</gene>
<evidence type="ECO:0000256" key="1">
    <source>
        <dbReference type="SAM" id="MobiDB-lite"/>
    </source>
</evidence>
<comment type="caution">
    <text evidence="2">The sequence shown here is derived from an EMBL/GenBank/DDBJ whole genome shotgun (WGS) entry which is preliminary data.</text>
</comment>
<name>A0AAD9UWL0_ACRCE</name>
<dbReference type="EMBL" id="JARQWQ010000087">
    <property type="protein sequence ID" value="KAK2552392.1"/>
    <property type="molecule type" value="Genomic_DNA"/>
</dbReference>
<feature type="non-terminal residue" evidence="2">
    <location>
        <position position="186"/>
    </location>
</feature>
<protein>
    <submittedName>
        <fullName evidence="2">Uncharacterized protein</fullName>
    </submittedName>
</protein>
<dbReference type="Proteomes" id="UP001249851">
    <property type="component" value="Unassembled WGS sequence"/>
</dbReference>
<organism evidence="2 3">
    <name type="scientific">Acropora cervicornis</name>
    <name type="common">Staghorn coral</name>
    <dbReference type="NCBI Taxonomy" id="6130"/>
    <lineage>
        <taxon>Eukaryota</taxon>
        <taxon>Metazoa</taxon>
        <taxon>Cnidaria</taxon>
        <taxon>Anthozoa</taxon>
        <taxon>Hexacorallia</taxon>
        <taxon>Scleractinia</taxon>
        <taxon>Astrocoeniina</taxon>
        <taxon>Acroporidae</taxon>
        <taxon>Acropora</taxon>
    </lineage>
</organism>
<evidence type="ECO:0000313" key="3">
    <source>
        <dbReference type="Proteomes" id="UP001249851"/>
    </source>
</evidence>
<evidence type="ECO:0000313" key="2">
    <source>
        <dbReference type="EMBL" id="KAK2552392.1"/>
    </source>
</evidence>
<sequence length="186" mass="20905">SKRLLHSQKQCGLRISQHPGLEETIKIQTVKQLDQDETYTFTKGGLGPNAIEEIIQKHMQEKRRQENDPILSEGSASDSNGSVTPRSQQQEKLKSYEAYFIDDLTFLSASAVLLVWFNKKCSSEIRLEDVKKQAKEMGLSLLCNKDKNTFIKALASALIKEKKVVLTQSDYTKVTQDDVKTAPGNS</sequence>
<accession>A0AAD9UWL0</accession>
<reference evidence="2" key="2">
    <citation type="journal article" date="2023" name="Science">
        <title>Genomic signatures of disease resistance in endangered staghorn corals.</title>
        <authorList>
            <person name="Vollmer S.V."/>
            <person name="Selwyn J.D."/>
            <person name="Despard B.A."/>
            <person name="Roesel C.L."/>
        </authorList>
    </citation>
    <scope>NUCLEOTIDE SEQUENCE</scope>
    <source>
        <strain evidence="2">K2</strain>
    </source>
</reference>
<feature type="non-terminal residue" evidence="2">
    <location>
        <position position="1"/>
    </location>
</feature>
<dbReference type="AlphaFoldDB" id="A0AAD9UWL0"/>
<feature type="compositionally biased region" description="Polar residues" evidence="1">
    <location>
        <begin position="74"/>
        <end position="88"/>
    </location>
</feature>
<proteinExistence type="predicted"/>
<reference evidence="2" key="1">
    <citation type="journal article" date="2023" name="G3 (Bethesda)">
        <title>Whole genome assembly and annotation of the endangered Caribbean coral Acropora cervicornis.</title>
        <authorList>
            <person name="Selwyn J.D."/>
            <person name="Vollmer S.V."/>
        </authorList>
    </citation>
    <scope>NUCLEOTIDE SEQUENCE</scope>
    <source>
        <strain evidence="2">K2</strain>
    </source>
</reference>
<keyword evidence="3" id="KW-1185">Reference proteome</keyword>